<dbReference type="PANTHER" id="PTHR11070:SF2">
    <property type="entry name" value="ATP-DEPENDENT DNA HELICASE SRS2"/>
    <property type="match status" value="1"/>
</dbReference>
<evidence type="ECO:0000259" key="10">
    <source>
        <dbReference type="PROSITE" id="PS51198"/>
    </source>
</evidence>
<sequence>MEERRIDLEFWSKISEYWTDSKSAKARRKKSTYVVTDDQVQRWLDNITLSPDQLAVVQQDEDTLLINGSAGSGKSIALVYRMMKAMHEEKLGSRVLYVSYNVTLIQDAQKRLSSSPKFWELKNAGHDPHIHTFHNMAKELLWQIGIKVPKFRASTKDVHHKMEVMRTHTGVFIDNFMESETHKSLPKEQQLYKTHRKSFFMDEILWMKANGFIYEEKYLEVERTGRGNNPRITKEQRKTIFRLYEEYNRVREEKYHGELDAEDYALLLLRYFDRIPESLKYDHIFIDEVQDLQPMQIMVLAKLCKKTLTLSGDPKQRIYKRNPLSYKELGVEVEGKRNRRLKINYRSTKQIMALAGSLQFLDTENDRESEKNFVREGLKPQIRYYSNVQKLNKWLVNEVHKIREADPGSTIAVIHRYDDDYFKIKNSPIRAALAREFDLITTDQYGHRFNLNSREKPLFFTDAYSVKGLEFDYVFILHFDRLHYPSQQRIEALDQLNKDRMSETYQKDEDEIINDEKKVLYVALTRAKKQVWLLYAGQSELSISQFVRDFDTRDYEASGFKKSMYGKKAGSK</sequence>
<dbReference type="InterPro" id="IPR014016">
    <property type="entry name" value="UvrD-like_ATP-bd"/>
</dbReference>
<evidence type="ECO:0000256" key="6">
    <source>
        <dbReference type="ARBA" id="ARBA00034617"/>
    </source>
</evidence>
<evidence type="ECO:0000313" key="11">
    <source>
        <dbReference type="EMBL" id="MCX7571730.1"/>
    </source>
</evidence>
<comment type="caution">
    <text evidence="11">The sequence shown here is derived from an EMBL/GenBank/DDBJ whole genome shotgun (WGS) entry which is preliminary data.</text>
</comment>
<dbReference type="Pfam" id="PF13361">
    <property type="entry name" value="UvrD_C"/>
    <property type="match status" value="2"/>
</dbReference>
<keyword evidence="5" id="KW-0413">Isomerase</keyword>
<dbReference type="InterPro" id="IPR000212">
    <property type="entry name" value="DNA_helicase_UvrD/REP"/>
</dbReference>
<dbReference type="EMBL" id="JAPMLT010000012">
    <property type="protein sequence ID" value="MCX7571730.1"/>
    <property type="molecule type" value="Genomic_DNA"/>
</dbReference>
<protein>
    <recommendedName>
        <fullName evidence="7">DNA 3'-5' helicase</fullName>
        <ecNumber evidence="7">5.6.2.4</ecNumber>
    </recommendedName>
</protein>
<gene>
    <name evidence="11" type="ORF">OS242_17440</name>
</gene>
<feature type="domain" description="UvrD-like helicase ATP-binding" evidence="10">
    <location>
        <begin position="47"/>
        <end position="348"/>
    </location>
</feature>
<evidence type="ECO:0000256" key="7">
    <source>
        <dbReference type="ARBA" id="ARBA00034808"/>
    </source>
</evidence>
<keyword evidence="12" id="KW-1185">Reference proteome</keyword>
<evidence type="ECO:0000256" key="4">
    <source>
        <dbReference type="ARBA" id="ARBA00022840"/>
    </source>
</evidence>
<name>A0ABT3X4A3_9BACL</name>
<dbReference type="Pfam" id="PF00580">
    <property type="entry name" value="UvrD-helicase"/>
    <property type="match status" value="1"/>
</dbReference>
<dbReference type="PROSITE" id="PS51198">
    <property type="entry name" value="UVRD_HELICASE_ATP_BIND"/>
    <property type="match status" value="1"/>
</dbReference>
<proteinExistence type="predicted"/>
<keyword evidence="1 9" id="KW-0547">Nucleotide-binding</keyword>
<reference evidence="11 12" key="1">
    <citation type="submission" date="2022-11" db="EMBL/GenBank/DDBJ databases">
        <title>Study of microbial diversity in lake waters.</title>
        <authorList>
            <person name="Zhang J."/>
        </authorList>
    </citation>
    <scope>NUCLEOTIDE SEQUENCE [LARGE SCALE GENOMIC DNA]</scope>
    <source>
        <strain evidence="11 12">DT12</strain>
    </source>
</reference>
<comment type="catalytic activity">
    <reaction evidence="6">
        <text>Couples ATP hydrolysis with the unwinding of duplex DNA by translocating in the 3'-5' direction.</text>
        <dbReference type="EC" id="5.6.2.4"/>
    </reaction>
</comment>
<dbReference type="InterPro" id="IPR027417">
    <property type="entry name" value="P-loop_NTPase"/>
</dbReference>
<dbReference type="SUPFAM" id="SSF52540">
    <property type="entry name" value="P-loop containing nucleoside triphosphate hydrolases"/>
    <property type="match status" value="1"/>
</dbReference>
<dbReference type="RefSeq" id="WP_267152978.1">
    <property type="nucleotide sequence ID" value="NZ_JAPMLT010000012.1"/>
</dbReference>
<evidence type="ECO:0000256" key="1">
    <source>
        <dbReference type="ARBA" id="ARBA00022741"/>
    </source>
</evidence>
<evidence type="ECO:0000256" key="2">
    <source>
        <dbReference type="ARBA" id="ARBA00022801"/>
    </source>
</evidence>
<evidence type="ECO:0000256" key="5">
    <source>
        <dbReference type="ARBA" id="ARBA00023235"/>
    </source>
</evidence>
<evidence type="ECO:0000256" key="8">
    <source>
        <dbReference type="ARBA" id="ARBA00048988"/>
    </source>
</evidence>
<keyword evidence="2 9" id="KW-0378">Hydrolase</keyword>
<keyword evidence="3 9" id="KW-0347">Helicase</keyword>
<keyword evidence="4 9" id="KW-0067">ATP-binding</keyword>
<evidence type="ECO:0000313" key="12">
    <source>
        <dbReference type="Proteomes" id="UP001208017"/>
    </source>
</evidence>
<evidence type="ECO:0000256" key="9">
    <source>
        <dbReference type="PROSITE-ProRule" id="PRU00560"/>
    </source>
</evidence>
<dbReference type="PANTHER" id="PTHR11070">
    <property type="entry name" value="UVRD / RECB / PCRA DNA HELICASE FAMILY MEMBER"/>
    <property type="match status" value="1"/>
</dbReference>
<organism evidence="11 12">
    <name type="scientific">Tumebacillus lacus</name>
    <dbReference type="NCBI Taxonomy" id="2995335"/>
    <lineage>
        <taxon>Bacteria</taxon>
        <taxon>Bacillati</taxon>
        <taxon>Bacillota</taxon>
        <taxon>Bacilli</taxon>
        <taxon>Bacillales</taxon>
        <taxon>Alicyclobacillaceae</taxon>
        <taxon>Tumebacillus</taxon>
    </lineage>
</organism>
<comment type="catalytic activity">
    <reaction evidence="8">
        <text>ATP + H2O = ADP + phosphate + H(+)</text>
        <dbReference type="Rhea" id="RHEA:13065"/>
        <dbReference type="ChEBI" id="CHEBI:15377"/>
        <dbReference type="ChEBI" id="CHEBI:15378"/>
        <dbReference type="ChEBI" id="CHEBI:30616"/>
        <dbReference type="ChEBI" id="CHEBI:43474"/>
        <dbReference type="ChEBI" id="CHEBI:456216"/>
        <dbReference type="EC" id="5.6.2.4"/>
    </reaction>
</comment>
<evidence type="ECO:0000256" key="3">
    <source>
        <dbReference type="ARBA" id="ARBA00022806"/>
    </source>
</evidence>
<dbReference type="EC" id="5.6.2.4" evidence="7"/>
<feature type="binding site" evidence="9">
    <location>
        <begin position="68"/>
        <end position="75"/>
    </location>
    <ligand>
        <name>ATP</name>
        <dbReference type="ChEBI" id="CHEBI:30616"/>
    </ligand>
</feature>
<dbReference type="Gene3D" id="3.40.50.300">
    <property type="entry name" value="P-loop containing nucleotide triphosphate hydrolases"/>
    <property type="match status" value="3"/>
</dbReference>
<dbReference type="InterPro" id="IPR014017">
    <property type="entry name" value="DNA_helicase_UvrD-like_C"/>
</dbReference>
<dbReference type="Proteomes" id="UP001208017">
    <property type="component" value="Unassembled WGS sequence"/>
</dbReference>
<accession>A0ABT3X4A3</accession>